<name>A0A0B6ZD38_9EUPU</name>
<evidence type="ECO:0008006" key="3">
    <source>
        <dbReference type="Google" id="ProtNLM"/>
    </source>
</evidence>
<dbReference type="AlphaFoldDB" id="A0A0B6ZD38"/>
<keyword evidence="1" id="KW-0732">Signal</keyword>
<protein>
    <recommendedName>
        <fullName evidence="3">DUF4430 domain-containing protein</fullName>
    </recommendedName>
</protein>
<accession>A0A0B6ZD38</accession>
<reference evidence="2" key="1">
    <citation type="submission" date="2014-12" db="EMBL/GenBank/DDBJ databases">
        <title>Insight into the proteome of Arion vulgaris.</title>
        <authorList>
            <person name="Aradska J."/>
            <person name="Bulat T."/>
            <person name="Smidak R."/>
            <person name="Sarate P."/>
            <person name="Gangsoo J."/>
            <person name="Sialana F."/>
            <person name="Bilban M."/>
            <person name="Lubec G."/>
        </authorList>
    </citation>
    <scope>NUCLEOTIDE SEQUENCE</scope>
    <source>
        <tissue evidence="2">Skin</tissue>
    </source>
</reference>
<feature type="signal peptide" evidence="1">
    <location>
        <begin position="1"/>
        <end position="25"/>
    </location>
</feature>
<evidence type="ECO:0000256" key="1">
    <source>
        <dbReference type="SAM" id="SignalP"/>
    </source>
</evidence>
<sequence>MKMSTFQMLKICIVLVAFITDGSLGSERSGSETESASKDQQVYLCGLCGQDITIDLIIRNQYQKPNFEYQVTVNNKPQRELIYFLENAATMDPRFKFTADYYGSLGYMITVINGLGMNVTEKTFWEIIENTSGNSLDLGVSSYVPLDTQTILFNFTTWENKIWDTTTPHSK</sequence>
<dbReference type="PANTHER" id="PTHR10559:SF18">
    <property type="entry name" value="TRANSCOBALAMIN II"/>
    <property type="match status" value="1"/>
</dbReference>
<gene>
    <name evidence="2" type="primary">ORF58971</name>
</gene>
<dbReference type="EMBL" id="HACG01019609">
    <property type="protein sequence ID" value="CEK66474.1"/>
    <property type="molecule type" value="Transcribed_RNA"/>
</dbReference>
<organism evidence="2">
    <name type="scientific">Arion vulgaris</name>
    <dbReference type="NCBI Taxonomy" id="1028688"/>
    <lineage>
        <taxon>Eukaryota</taxon>
        <taxon>Metazoa</taxon>
        <taxon>Spiralia</taxon>
        <taxon>Lophotrochozoa</taxon>
        <taxon>Mollusca</taxon>
        <taxon>Gastropoda</taxon>
        <taxon>Heterobranchia</taxon>
        <taxon>Euthyneura</taxon>
        <taxon>Panpulmonata</taxon>
        <taxon>Eupulmonata</taxon>
        <taxon>Stylommatophora</taxon>
        <taxon>Helicina</taxon>
        <taxon>Arionoidea</taxon>
        <taxon>Arionidae</taxon>
        <taxon>Arion</taxon>
    </lineage>
</organism>
<evidence type="ECO:0000313" key="2">
    <source>
        <dbReference type="EMBL" id="CEK66474.1"/>
    </source>
</evidence>
<dbReference type="PANTHER" id="PTHR10559">
    <property type="entry name" value="TRANSCOBALAMIN-1/GASTRIC INTRINSIC FACTOR"/>
    <property type="match status" value="1"/>
</dbReference>
<dbReference type="InterPro" id="IPR051588">
    <property type="entry name" value="Cobalamin_Transport"/>
</dbReference>
<feature type="chain" id="PRO_5002111044" description="DUF4430 domain-containing protein" evidence="1">
    <location>
        <begin position="26"/>
        <end position="171"/>
    </location>
</feature>
<dbReference type="Gene3D" id="2.170.130.30">
    <property type="match status" value="1"/>
</dbReference>
<proteinExistence type="predicted"/>